<protein>
    <submittedName>
        <fullName evidence="2">Uncharacterized protein</fullName>
    </submittedName>
</protein>
<accession>A0A9X3WLP8</accession>
<gene>
    <name evidence="2" type="ORF">NC661_03675</name>
</gene>
<evidence type="ECO:0000313" key="3">
    <source>
        <dbReference type="Proteomes" id="UP001145072"/>
    </source>
</evidence>
<dbReference type="EMBL" id="JAMQJZ010000002">
    <property type="protein sequence ID" value="MDC3419461.1"/>
    <property type="molecule type" value="Genomic_DNA"/>
</dbReference>
<feature type="transmembrane region" description="Helical" evidence="1">
    <location>
        <begin position="12"/>
        <end position="29"/>
    </location>
</feature>
<proteinExistence type="predicted"/>
<reference evidence="2" key="1">
    <citation type="submission" date="2022-06" db="EMBL/GenBank/DDBJ databases">
        <title>Aquibacillus sp. a new bacterium isolated from soil saline samples.</title>
        <authorList>
            <person name="Galisteo C."/>
            <person name="De La Haba R."/>
            <person name="Sanchez-Porro C."/>
            <person name="Ventosa A."/>
        </authorList>
    </citation>
    <scope>NUCLEOTIDE SEQUENCE</scope>
    <source>
        <strain evidence="2">JCM 12387</strain>
    </source>
</reference>
<evidence type="ECO:0000313" key="2">
    <source>
        <dbReference type="EMBL" id="MDC3419461.1"/>
    </source>
</evidence>
<keyword evidence="3" id="KW-1185">Reference proteome</keyword>
<sequence length="48" mass="5733">MWNFIIERMPGTLSIICTVLAYLIPYTVYKINKTLHKYGDPPWMKDEK</sequence>
<keyword evidence="1" id="KW-0812">Transmembrane</keyword>
<organism evidence="2 3">
    <name type="scientific">Aquibacillus koreensis</name>
    <dbReference type="NCBI Taxonomy" id="279446"/>
    <lineage>
        <taxon>Bacteria</taxon>
        <taxon>Bacillati</taxon>
        <taxon>Bacillota</taxon>
        <taxon>Bacilli</taxon>
        <taxon>Bacillales</taxon>
        <taxon>Bacillaceae</taxon>
        <taxon>Aquibacillus</taxon>
    </lineage>
</organism>
<comment type="caution">
    <text evidence="2">The sequence shown here is derived from an EMBL/GenBank/DDBJ whole genome shotgun (WGS) entry which is preliminary data.</text>
</comment>
<keyword evidence="1" id="KW-0472">Membrane</keyword>
<dbReference type="Proteomes" id="UP001145072">
    <property type="component" value="Unassembled WGS sequence"/>
</dbReference>
<evidence type="ECO:0000256" key="1">
    <source>
        <dbReference type="SAM" id="Phobius"/>
    </source>
</evidence>
<dbReference type="AlphaFoldDB" id="A0A9X3WLP8"/>
<dbReference type="RefSeq" id="WP_259869718.1">
    <property type="nucleotide sequence ID" value="NZ_JAMQJZ010000002.1"/>
</dbReference>
<name>A0A9X3WLP8_9BACI</name>
<keyword evidence="1" id="KW-1133">Transmembrane helix</keyword>